<dbReference type="EMBL" id="MFMO01000001">
    <property type="protein sequence ID" value="OGG88496.1"/>
    <property type="molecule type" value="Genomic_DNA"/>
</dbReference>
<evidence type="ECO:0008006" key="4">
    <source>
        <dbReference type="Google" id="ProtNLM"/>
    </source>
</evidence>
<evidence type="ECO:0000313" key="2">
    <source>
        <dbReference type="EMBL" id="OGG88496.1"/>
    </source>
</evidence>
<dbReference type="InterPro" id="IPR049389">
    <property type="entry name" value="TTHA0281-like"/>
</dbReference>
<sequence length="77" mass="9167">MLKYRCMYTAVYKKVRGGYVAWLEEISGVNTQGKNKREAEENLRDALREFTLARRMLTRREARGNRTVTRERLVISR</sequence>
<keyword evidence="1" id="KW-0175">Coiled coil</keyword>
<dbReference type="AlphaFoldDB" id="A0A1F6FRK7"/>
<proteinExistence type="predicted"/>
<dbReference type="Gene3D" id="3.30.160.250">
    <property type="match status" value="1"/>
</dbReference>
<accession>A0A1F6FRK7</accession>
<dbReference type="Pfam" id="PF21748">
    <property type="entry name" value="UPF0150"/>
    <property type="match status" value="1"/>
</dbReference>
<dbReference type="InterPro" id="IPR035069">
    <property type="entry name" value="TTHA1013/TTHA0281-like"/>
</dbReference>
<protein>
    <recommendedName>
        <fullName evidence="4">HicB family protein</fullName>
    </recommendedName>
</protein>
<comment type="caution">
    <text evidence="2">The sequence shown here is derived from an EMBL/GenBank/DDBJ whole genome shotgun (WGS) entry which is preliminary data.</text>
</comment>
<dbReference type="SUPFAM" id="SSF143100">
    <property type="entry name" value="TTHA1013/TTHA0281-like"/>
    <property type="match status" value="1"/>
</dbReference>
<evidence type="ECO:0000256" key="1">
    <source>
        <dbReference type="SAM" id="Coils"/>
    </source>
</evidence>
<gene>
    <name evidence="2" type="ORF">A3H15_02130</name>
</gene>
<dbReference type="Proteomes" id="UP000177968">
    <property type="component" value="Unassembled WGS sequence"/>
</dbReference>
<reference evidence="2 3" key="1">
    <citation type="journal article" date="2016" name="Nat. Commun.">
        <title>Thousands of microbial genomes shed light on interconnected biogeochemical processes in an aquifer system.</title>
        <authorList>
            <person name="Anantharaman K."/>
            <person name="Brown C.T."/>
            <person name="Hug L.A."/>
            <person name="Sharon I."/>
            <person name="Castelle C.J."/>
            <person name="Probst A.J."/>
            <person name="Thomas B.C."/>
            <person name="Singh A."/>
            <person name="Wilkins M.J."/>
            <person name="Karaoz U."/>
            <person name="Brodie E.L."/>
            <person name="Williams K.H."/>
            <person name="Hubbard S.S."/>
            <person name="Banfield J.F."/>
        </authorList>
    </citation>
    <scope>NUCLEOTIDE SEQUENCE [LARGE SCALE GENOMIC DNA]</scope>
</reference>
<evidence type="ECO:0000313" key="3">
    <source>
        <dbReference type="Proteomes" id="UP000177968"/>
    </source>
</evidence>
<feature type="coiled-coil region" evidence="1">
    <location>
        <begin position="29"/>
        <end position="56"/>
    </location>
</feature>
<organism evidence="2 3">
    <name type="scientific">Candidatus Kaiserbacteria bacterium RIFCSPLOWO2_12_FULL_50_28</name>
    <dbReference type="NCBI Taxonomy" id="1798527"/>
    <lineage>
        <taxon>Bacteria</taxon>
        <taxon>Candidatus Kaiseribacteriota</taxon>
    </lineage>
</organism>
<name>A0A1F6FRK7_9BACT</name>